<dbReference type="SUPFAM" id="SSF53686">
    <property type="entry name" value="Tryptophan synthase beta subunit-like PLP-dependent enzymes"/>
    <property type="match status" value="1"/>
</dbReference>
<dbReference type="Gene3D" id="3.40.50.1100">
    <property type="match status" value="2"/>
</dbReference>
<proteinExistence type="predicted"/>
<evidence type="ECO:0000256" key="4">
    <source>
        <dbReference type="ARBA" id="ARBA00041766"/>
    </source>
</evidence>
<evidence type="ECO:0000256" key="5">
    <source>
        <dbReference type="ARBA" id="ARBA00042605"/>
    </source>
</evidence>
<feature type="domain" description="Tryptophan synthase beta chain-like PALP" evidence="6">
    <location>
        <begin position="59"/>
        <end position="319"/>
    </location>
</feature>
<dbReference type="InterPro" id="IPR036052">
    <property type="entry name" value="TrpB-like_PALP_sf"/>
</dbReference>
<dbReference type="PANTHER" id="PTHR48078:SF19">
    <property type="entry name" value="ACT DOMAIN-CONTAINING PROTEIN"/>
    <property type="match status" value="1"/>
</dbReference>
<organism evidence="7 8">
    <name type="scientific">Porites lobata</name>
    <dbReference type="NCBI Taxonomy" id="104759"/>
    <lineage>
        <taxon>Eukaryota</taxon>
        <taxon>Metazoa</taxon>
        <taxon>Cnidaria</taxon>
        <taxon>Anthozoa</taxon>
        <taxon>Hexacorallia</taxon>
        <taxon>Scleractinia</taxon>
        <taxon>Fungiina</taxon>
        <taxon>Poritidae</taxon>
        <taxon>Porites</taxon>
    </lineage>
</organism>
<dbReference type="PANTHER" id="PTHR48078">
    <property type="entry name" value="THREONINE DEHYDRATASE, MITOCHONDRIAL-RELATED"/>
    <property type="match status" value="1"/>
</dbReference>
<keyword evidence="8" id="KW-1185">Reference proteome</keyword>
<evidence type="ECO:0000256" key="3">
    <source>
        <dbReference type="ARBA" id="ARBA00023239"/>
    </source>
</evidence>
<dbReference type="Pfam" id="PF00291">
    <property type="entry name" value="PALP"/>
    <property type="match status" value="1"/>
</dbReference>
<comment type="caution">
    <text evidence="7">The sequence shown here is derived from an EMBL/GenBank/DDBJ whole genome shotgun (WGS) entry which is preliminary data.</text>
</comment>
<evidence type="ECO:0000259" key="6">
    <source>
        <dbReference type="Pfam" id="PF00291"/>
    </source>
</evidence>
<evidence type="ECO:0000313" key="8">
    <source>
        <dbReference type="Proteomes" id="UP001159405"/>
    </source>
</evidence>
<evidence type="ECO:0000256" key="1">
    <source>
        <dbReference type="ARBA" id="ARBA00001933"/>
    </source>
</evidence>
<keyword evidence="2" id="KW-0663">Pyridoxal phosphate</keyword>
<name>A0ABN8P721_9CNID</name>
<dbReference type="Proteomes" id="UP001159405">
    <property type="component" value="Unassembled WGS sequence"/>
</dbReference>
<evidence type="ECO:0000256" key="2">
    <source>
        <dbReference type="ARBA" id="ARBA00022898"/>
    </source>
</evidence>
<protein>
    <recommendedName>
        <fullName evidence="4">L-serine deaminase</fullName>
    </recommendedName>
    <alternativeName>
        <fullName evidence="5">L-threonine dehydratase</fullName>
    </alternativeName>
</protein>
<gene>
    <name evidence="7" type="ORF">PLOB_00037663</name>
</gene>
<sequence length="339" mass="37113">MSGTIATTCAFEMEKLYIGSGKKTKERRSVKMPIIMAGENQEVPLSDIYMAKMRIEKDFKATPCTATSFGYDFGIEVALKEENLSPTGSYYDRAVLNSLLVLPEDQQRRGIITATECRPFIRALFHYGPKLGVPVTIVVPNGSKIQTQMCSQPGRVIVSCGADINEAKKNAKELAKGVKLEYIDRDHSSSMLAGLCTMGFEILEQCRSNVQAILVPGSEKNLLKALKCSIKSISPDVQIIGVHMQDKERTESTDSNFLNMRNESDGVLQVSNEDVSKAVIRVVEEKGFLTLLSEEGVMALAALLSSPLTQLERVVVVCSECLVPSLLQIEQVLKAGLVA</sequence>
<evidence type="ECO:0000313" key="7">
    <source>
        <dbReference type="EMBL" id="CAH3134903.1"/>
    </source>
</evidence>
<dbReference type="InterPro" id="IPR050147">
    <property type="entry name" value="Ser/Thr_Dehydratase"/>
</dbReference>
<keyword evidence="3" id="KW-0456">Lyase</keyword>
<dbReference type="InterPro" id="IPR001926">
    <property type="entry name" value="TrpB-like_PALP"/>
</dbReference>
<reference evidence="7 8" key="1">
    <citation type="submission" date="2022-05" db="EMBL/GenBank/DDBJ databases">
        <authorList>
            <consortium name="Genoscope - CEA"/>
            <person name="William W."/>
        </authorList>
    </citation>
    <scope>NUCLEOTIDE SEQUENCE [LARGE SCALE GENOMIC DNA]</scope>
</reference>
<comment type="cofactor">
    <cofactor evidence="1">
        <name>pyridoxal 5'-phosphate</name>
        <dbReference type="ChEBI" id="CHEBI:597326"/>
    </cofactor>
</comment>
<dbReference type="EMBL" id="CALNXK010000055">
    <property type="protein sequence ID" value="CAH3134903.1"/>
    <property type="molecule type" value="Genomic_DNA"/>
</dbReference>
<accession>A0ABN8P721</accession>